<organism evidence="3 4">
    <name type="scientific">Candidatus Electrothrix communis</name>
    <dbReference type="NCBI Taxonomy" id="1859133"/>
    <lineage>
        <taxon>Bacteria</taxon>
        <taxon>Pseudomonadati</taxon>
        <taxon>Thermodesulfobacteriota</taxon>
        <taxon>Desulfobulbia</taxon>
        <taxon>Desulfobulbales</taxon>
        <taxon>Desulfobulbaceae</taxon>
        <taxon>Candidatus Electrothrix</taxon>
    </lineage>
</organism>
<dbReference type="CDD" id="cd03789">
    <property type="entry name" value="GT9_LPS_heptosyltransferase"/>
    <property type="match status" value="1"/>
</dbReference>
<evidence type="ECO:0000313" key="3">
    <source>
        <dbReference type="EMBL" id="RWX47697.1"/>
    </source>
</evidence>
<evidence type="ECO:0000313" key="4">
    <source>
        <dbReference type="Proteomes" id="UP000288086"/>
    </source>
</evidence>
<dbReference type="PANTHER" id="PTHR30160">
    <property type="entry name" value="TETRAACYLDISACCHARIDE 4'-KINASE-RELATED"/>
    <property type="match status" value="1"/>
</dbReference>
<dbReference type="InterPro" id="IPR051199">
    <property type="entry name" value="LPS_LOS_Heptosyltrfase"/>
</dbReference>
<dbReference type="Gene3D" id="3.40.50.2000">
    <property type="entry name" value="Glycogen Phosphorylase B"/>
    <property type="match status" value="2"/>
</dbReference>
<dbReference type="GO" id="GO:0009244">
    <property type="term" value="P:lipopolysaccharide core region biosynthetic process"/>
    <property type="evidence" value="ECO:0007669"/>
    <property type="project" value="TreeGrafter"/>
</dbReference>
<comment type="caution">
    <text evidence="3">The sequence shown here is derived from an EMBL/GenBank/DDBJ whole genome shotgun (WGS) entry which is preliminary data.</text>
</comment>
<dbReference type="InterPro" id="IPR002201">
    <property type="entry name" value="Glyco_trans_9"/>
</dbReference>
<name>A0A3S3R9W5_9BACT</name>
<keyword evidence="4" id="KW-1185">Reference proteome</keyword>
<dbReference type="PANTHER" id="PTHR30160:SF1">
    <property type="entry name" value="LIPOPOLYSACCHARIDE 1,2-N-ACETYLGLUCOSAMINETRANSFERASE-RELATED"/>
    <property type="match status" value="1"/>
</dbReference>
<dbReference type="EMBL" id="MTKP01000208">
    <property type="protein sequence ID" value="RWX47697.1"/>
    <property type="molecule type" value="Genomic_DNA"/>
</dbReference>
<keyword evidence="1" id="KW-0328">Glycosyltransferase</keyword>
<dbReference type="Proteomes" id="UP000288086">
    <property type="component" value="Unassembled WGS sequence"/>
</dbReference>
<accession>A0A3S3R9W5</accession>
<dbReference type="SUPFAM" id="SSF53756">
    <property type="entry name" value="UDP-Glycosyltransferase/glycogen phosphorylase"/>
    <property type="match status" value="1"/>
</dbReference>
<reference evidence="3 4" key="1">
    <citation type="submission" date="2017-01" db="EMBL/GenBank/DDBJ databases">
        <title>The cable genome- insights into the physiology and evolution of filamentous bacteria capable of sulfide oxidation via long distance electron transfer.</title>
        <authorList>
            <person name="Schreiber L."/>
            <person name="Bjerg J.T."/>
            <person name="Boggild A."/>
            <person name="Van De Vossenberg J."/>
            <person name="Meysman F."/>
            <person name="Nielsen L.P."/>
            <person name="Schramm A."/>
            <person name="Kjeldsen K.U."/>
        </authorList>
    </citation>
    <scope>NUCLEOTIDE SEQUENCE [LARGE SCALE GENOMIC DNA]</scope>
    <source>
        <strain evidence="3">A1</strain>
    </source>
</reference>
<evidence type="ECO:0000256" key="1">
    <source>
        <dbReference type="ARBA" id="ARBA00022676"/>
    </source>
</evidence>
<dbReference type="AlphaFoldDB" id="A0A3S3R9W5"/>
<dbReference type="GO" id="GO:0005829">
    <property type="term" value="C:cytosol"/>
    <property type="evidence" value="ECO:0007669"/>
    <property type="project" value="TreeGrafter"/>
</dbReference>
<dbReference type="GO" id="GO:0008713">
    <property type="term" value="F:ADP-heptose-lipopolysaccharide heptosyltransferase activity"/>
    <property type="evidence" value="ECO:0007669"/>
    <property type="project" value="TreeGrafter"/>
</dbReference>
<sequence length="377" mass="42030">MLLNNKRILIIKPSSLGDIVHTLPVAHAIKRCFPNCFIGWIAQQPFAPLLQADDSIDAVHPIQIPSTSDPQAGRWALPKAFKATINTLQKLHREFQQKPYDLILDLHASFRSGLLGRTNPGGRRVGFSRAKELNTFFQEHLIDIPKTTEHAQDKNLLFCTYLGIRAADEDFHLCTGEKDRRALQQFLQSYRVTDTSPLIYANPAARWQTKFWPIEHWAALTDKLHQQGLPVVFGGSPQDTEYITSIARLMKTDPIIAAGRLTLPQSAALIQHASLYIGLDSGPMHIAALAHTPVVALFGPTHPNRVGPYSTEGSEHRIVQADELDCLNAESAAAHISPVCERSPRKWSTKQLSPFCTYVSPLRERIQSAAEPQNKLP</sequence>
<proteinExistence type="predicted"/>
<gene>
    <name evidence="3" type="ORF">VT98_12081</name>
</gene>
<evidence type="ECO:0000256" key="2">
    <source>
        <dbReference type="ARBA" id="ARBA00022679"/>
    </source>
</evidence>
<keyword evidence="2 3" id="KW-0808">Transferase</keyword>
<protein>
    <submittedName>
        <fullName evidence="3">Heptosyltransferase-1</fullName>
    </submittedName>
</protein>
<dbReference type="Pfam" id="PF01075">
    <property type="entry name" value="Glyco_transf_9"/>
    <property type="match status" value="1"/>
</dbReference>